<dbReference type="SUPFAM" id="SSF51971">
    <property type="entry name" value="Nucleotide-binding domain"/>
    <property type="match status" value="1"/>
</dbReference>
<protein>
    <submittedName>
        <fullName evidence="9">NADPH-ferredoxin reductase FprA</fullName>
        <ecNumber evidence="9">1.18.1.2</ecNumber>
    </submittedName>
</protein>
<evidence type="ECO:0000256" key="4">
    <source>
        <dbReference type="ARBA" id="ARBA00022827"/>
    </source>
</evidence>
<keyword evidence="3" id="KW-0285">Flavoprotein</keyword>
<feature type="binding site" evidence="7">
    <location>
        <begin position="323"/>
        <end position="325"/>
    </location>
    <ligand>
        <name>FAD</name>
        <dbReference type="ChEBI" id="CHEBI:57692"/>
    </ligand>
</feature>
<name>A0A0M2H0J5_9MICO</name>
<dbReference type="AlphaFoldDB" id="A0A0M2H0J5"/>
<evidence type="ECO:0000256" key="7">
    <source>
        <dbReference type="PIRSR" id="PIRSR000362-1"/>
    </source>
</evidence>
<feature type="binding site" evidence="7">
    <location>
        <position position="3"/>
    </location>
    <ligand>
        <name>FAD</name>
        <dbReference type="ChEBI" id="CHEBI:57692"/>
    </ligand>
</feature>
<dbReference type="GO" id="GO:0004324">
    <property type="term" value="F:ferredoxin-NADP+ reductase activity"/>
    <property type="evidence" value="ECO:0007669"/>
    <property type="project" value="UniProtKB-EC"/>
</dbReference>
<feature type="binding site" evidence="7">
    <location>
        <position position="47"/>
    </location>
    <ligand>
        <name>FAD</name>
        <dbReference type="ChEBI" id="CHEBI:57692"/>
    </ligand>
</feature>
<proteinExistence type="inferred from homology"/>
<keyword evidence="6 9" id="KW-0560">Oxidoreductase</keyword>
<dbReference type="InterPro" id="IPR021163">
    <property type="entry name" value="Ferredox_Rdtase_adrenod"/>
</dbReference>
<feature type="binding site" evidence="8">
    <location>
        <position position="323"/>
    </location>
    <ligand>
        <name>NADP(+)</name>
        <dbReference type="ChEBI" id="CHEBI:58349"/>
    </ligand>
</feature>
<evidence type="ECO:0000256" key="1">
    <source>
        <dbReference type="ARBA" id="ARBA00001974"/>
    </source>
</evidence>
<accession>A0A0M2H0J5</accession>
<feature type="binding site" evidence="8">
    <location>
        <begin position="162"/>
        <end position="163"/>
    </location>
    <ligand>
        <name>NADP(+)</name>
        <dbReference type="ChEBI" id="CHEBI:58349"/>
    </ligand>
</feature>
<dbReference type="InterPro" id="IPR036188">
    <property type="entry name" value="FAD/NAD-bd_sf"/>
</dbReference>
<feature type="binding site" evidence="8">
    <location>
        <position position="174"/>
    </location>
    <ligand>
        <name>NADP(+)</name>
        <dbReference type="ChEBI" id="CHEBI:58349"/>
    </ligand>
</feature>
<evidence type="ECO:0000256" key="8">
    <source>
        <dbReference type="PIRSR" id="PIRSR000362-2"/>
    </source>
</evidence>
<keyword evidence="10" id="KW-1185">Reference proteome</keyword>
<evidence type="ECO:0000256" key="2">
    <source>
        <dbReference type="ARBA" id="ARBA00008312"/>
    </source>
</evidence>
<keyword evidence="5 8" id="KW-0521">NADP</keyword>
<gene>
    <name evidence="9" type="primary">fprA_3</name>
    <name evidence="9" type="ORF">RS81_03292</name>
</gene>
<dbReference type="PANTHER" id="PTHR48467:SF1">
    <property type="entry name" value="GLUTAMATE SYNTHASE 1 [NADH], CHLOROPLASTIC-LIKE"/>
    <property type="match status" value="1"/>
</dbReference>
<evidence type="ECO:0000256" key="5">
    <source>
        <dbReference type="ARBA" id="ARBA00022857"/>
    </source>
</evidence>
<dbReference type="Gene3D" id="3.40.50.720">
    <property type="entry name" value="NAD(P)-binding Rossmann-like Domain"/>
    <property type="match status" value="1"/>
</dbReference>
<dbReference type="EMBL" id="JYIZ01000057">
    <property type="protein sequence ID" value="KJL37535.1"/>
    <property type="molecule type" value="Genomic_DNA"/>
</dbReference>
<evidence type="ECO:0000313" key="9">
    <source>
        <dbReference type="EMBL" id="KJL37535.1"/>
    </source>
</evidence>
<dbReference type="EC" id="1.18.1.2" evidence="9"/>
<evidence type="ECO:0000256" key="6">
    <source>
        <dbReference type="ARBA" id="ARBA00023002"/>
    </source>
</evidence>
<feature type="binding site" evidence="7">
    <location>
        <position position="316"/>
    </location>
    <ligand>
        <name>FAD</name>
        <dbReference type="ChEBI" id="CHEBI:57692"/>
    </ligand>
</feature>
<dbReference type="PIRSF" id="PIRSF000362">
    <property type="entry name" value="FNR"/>
    <property type="match status" value="1"/>
</dbReference>
<evidence type="ECO:0000256" key="3">
    <source>
        <dbReference type="ARBA" id="ARBA00022630"/>
    </source>
</evidence>
<reference evidence="9 10" key="1">
    <citation type="submission" date="2015-02" db="EMBL/GenBank/DDBJ databases">
        <title>Draft genome sequences of ten Microbacterium spp. with emphasis on heavy metal contaminated environments.</title>
        <authorList>
            <person name="Corretto E."/>
        </authorList>
    </citation>
    <scope>NUCLEOTIDE SEQUENCE [LARGE SCALE GENOMIC DNA]</scope>
    <source>
        <strain evidence="9 10">DSM 12510</strain>
    </source>
</reference>
<dbReference type="Gene3D" id="3.50.50.60">
    <property type="entry name" value="FAD/NAD(P)-binding domain"/>
    <property type="match status" value="1"/>
</dbReference>
<dbReference type="STRING" id="92835.RS81_03292"/>
<dbReference type="InterPro" id="IPR055275">
    <property type="entry name" value="Ferredox_Rdtase"/>
</dbReference>
<evidence type="ECO:0000313" key="10">
    <source>
        <dbReference type="Proteomes" id="UP000033956"/>
    </source>
</evidence>
<feature type="binding site" evidence="7">
    <location>
        <position position="11"/>
    </location>
    <ligand>
        <name>FAD</name>
        <dbReference type="ChEBI" id="CHEBI:57692"/>
    </ligand>
</feature>
<comment type="cofactor">
    <cofactor evidence="1 7">
        <name>FAD</name>
        <dbReference type="ChEBI" id="CHEBI:57692"/>
    </cofactor>
</comment>
<comment type="similarity">
    <text evidence="2">Belongs to the ferredoxin--NADP reductase type 1 family.</text>
</comment>
<dbReference type="Proteomes" id="UP000033956">
    <property type="component" value="Unassembled WGS sequence"/>
</dbReference>
<sequence>MFERLPTPYGLVRAGVAPDHPQTKRIAHTFARLLRRRNVHCWFNTEVGKHIALAELLQTHNAVLVTSGASQDRRLSVPGEDLPGSHGAHEFVAWCNGHPDFADRRFDLQGRRAVVIGDGNVALDVARVLARPVEAFHGTDMADDALDALRTRRFEEKSVVGRRGPDAAAYGTAELASIAQLDGVSLLAHAAEVGADHSRRSEDRSSRTMADRARRAQIVADATKREPLGTRITLRFGLTPTVISGSEHVDGVLFARADGSTEHIDASLVIRAIGFRGTPIAGLPFDGASGTIPQRDGRVLRGSPGRWLVGVYCAGWIKRGPSGVIGTNRIDASETISAILEDHSSSRLPSPRAHQSELADLVRRRNPDLVTLEGWMRIEEKEARNGARHPAFHWSR</sequence>
<comment type="caution">
    <text evidence="9">The sequence shown here is derived from an EMBL/GenBank/DDBJ whole genome shotgun (WGS) entry which is preliminary data.</text>
</comment>
<organism evidence="9 10">
    <name type="scientific">Microbacterium terrae</name>
    <dbReference type="NCBI Taxonomy" id="69369"/>
    <lineage>
        <taxon>Bacteria</taxon>
        <taxon>Bacillati</taxon>
        <taxon>Actinomycetota</taxon>
        <taxon>Actinomycetes</taxon>
        <taxon>Micrococcales</taxon>
        <taxon>Microbacteriaceae</taxon>
        <taxon>Microbacterium</taxon>
    </lineage>
</organism>
<dbReference type="PATRIC" id="fig|92835.4.peg.3323"/>
<dbReference type="PANTHER" id="PTHR48467">
    <property type="entry name" value="GLUTAMATE SYNTHASE 1 [NADH], CHLOROPLASTIC-LIKE"/>
    <property type="match status" value="1"/>
</dbReference>
<keyword evidence="4 7" id="KW-0274">FAD</keyword>